<proteinExistence type="predicted"/>
<dbReference type="EMBL" id="BOPL01000002">
    <property type="protein sequence ID" value="GIK00384.1"/>
    <property type="molecule type" value="Genomic_DNA"/>
</dbReference>
<sequence>MDGTQLQDVLQNAYNSDIDLLPDDTPTRTKYMDNAVARPDPTPWTYANGAGDPEDKKNWKLVANSMPAAPAKRPRPSRSSELTARLGDAFTILLFHRNSAHTSNYMRKTLTVDTLDEPKARLEAPDDRDVQTSRTIVLSSYSTWGTWATRTVFEVSKGRWVDGADDRDDETPDDNTLAIEQLASLQEAAETEAADEGHAAKTIRIRVHQAVARLEAQHVWFLTATPLYNFDMCGYLAILYSGLRRLEIMDDAVDEADWFAEYQRYANMLKLPSPPPYQLLQPKAFVSLFSRGPRPPGPARRRLGIGSRCTYG</sequence>
<dbReference type="AlphaFoldDB" id="A0A9P3BXJ4"/>
<dbReference type="OrthoDB" id="4507000at2759"/>
<reference evidence="1 2" key="1">
    <citation type="submission" date="2021-02" db="EMBL/GenBank/DDBJ databases">
        <title>Pan-genome distribution and transcriptional activeness of fungal secondary metabolism genes in Aspergillus section Fumigati.</title>
        <authorList>
            <person name="Takahashi H."/>
            <person name="Umemura M."/>
            <person name="Ninomiya A."/>
            <person name="Kusuya Y."/>
            <person name="Urayama S."/>
            <person name="Shimizu M."/>
            <person name="Watanabe A."/>
            <person name="Kamei K."/>
            <person name="Yaguchi T."/>
            <person name="Hagiwara D."/>
        </authorList>
    </citation>
    <scope>NUCLEOTIDE SEQUENCE [LARGE SCALE GENOMIC DNA]</scope>
    <source>
        <strain evidence="1 2">IFM 47045</strain>
    </source>
</reference>
<accession>A0A9P3BXJ4</accession>
<keyword evidence="2" id="KW-1185">Reference proteome</keyword>
<evidence type="ECO:0000313" key="1">
    <source>
        <dbReference type="EMBL" id="GIK00384.1"/>
    </source>
</evidence>
<dbReference type="Proteomes" id="UP000710440">
    <property type="component" value="Unassembled WGS sequence"/>
</dbReference>
<organism evidence="1 2">
    <name type="scientific">Aspergillus viridinutans</name>
    <dbReference type="NCBI Taxonomy" id="75553"/>
    <lineage>
        <taxon>Eukaryota</taxon>
        <taxon>Fungi</taxon>
        <taxon>Dikarya</taxon>
        <taxon>Ascomycota</taxon>
        <taxon>Pezizomycotina</taxon>
        <taxon>Eurotiomycetes</taxon>
        <taxon>Eurotiomycetidae</taxon>
        <taxon>Eurotiales</taxon>
        <taxon>Aspergillaceae</taxon>
        <taxon>Aspergillus</taxon>
        <taxon>Aspergillus subgen. Fumigati</taxon>
    </lineage>
</organism>
<name>A0A9P3BXJ4_ASPVI</name>
<comment type="caution">
    <text evidence="1">The sequence shown here is derived from an EMBL/GenBank/DDBJ whole genome shotgun (WGS) entry which is preliminary data.</text>
</comment>
<dbReference type="RefSeq" id="XP_043123570.1">
    <property type="nucleotide sequence ID" value="XM_043267635.1"/>
</dbReference>
<gene>
    <name evidence="1" type="ORF">Aspvir_004407</name>
</gene>
<dbReference type="GeneID" id="66932389"/>
<protein>
    <submittedName>
        <fullName evidence="1">Uncharacterized protein</fullName>
    </submittedName>
</protein>
<evidence type="ECO:0000313" key="2">
    <source>
        <dbReference type="Proteomes" id="UP000710440"/>
    </source>
</evidence>